<proteinExistence type="predicted"/>
<dbReference type="OrthoDB" id="687396at2759"/>
<gene>
    <name evidence="1" type="ORF">J5N97_017027</name>
</gene>
<organism evidence="1 2">
    <name type="scientific">Dioscorea zingiberensis</name>
    <dbReference type="NCBI Taxonomy" id="325984"/>
    <lineage>
        <taxon>Eukaryota</taxon>
        <taxon>Viridiplantae</taxon>
        <taxon>Streptophyta</taxon>
        <taxon>Embryophyta</taxon>
        <taxon>Tracheophyta</taxon>
        <taxon>Spermatophyta</taxon>
        <taxon>Magnoliopsida</taxon>
        <taxon>Liliopsida</taxon>
        <taxon>Dioscoreales</taxon>
        <taxon>Dioscoreaceae</taxon>
        <taxon>Dioscorea</taxon>
    </lineage>
</organism>
<evidence type="ECO:0000313" key="2">
    <source>
        <dbReference type="Proteomes" id="UP001085076"/>
    </source>
</evidence>
<reference evidence="1" key="1">
    <citation type="submission" date="2021-03" db="EMBL/GenBank/DDBJ databases">
        <authorList>
            <person name="Li Z."/>
            <person name="Yang C."/>
        </authorList>
    </citation>
    <scope>NUCLEOTIDE SEQUENCE</scope>
    <source>
        <strain evidence="1">Dzin_1.0</strain>
        <tissue evidence="1">Leaf</tissue>
    </source>
</reference>
<dbReference type="Proteomes" id="UP001085076">
    <property type="component" value="Miscellaneous, Linkage group lg04"/>
</dbReference>
<comment type="caution">
    <text evidence="1">The sequence shown here is derived from an EMBL/GenBank/DDBJ whole genome shotgun (WGS) entry which is preliminary data.</text>
</comment>
<sequence length="185" mass="21068">MSHSLQCQLNILKLKNLQSFHHLPGEVLFIRCYISIGSGKRFRIETQEFPFQSFIDSVSSSKPIKELLKKHNIVFELRVRKPKSLCSKFFAKSKLLGRAEVGWMDVLHNNGSSMEKWISFVMAPRFSADEKPPALLVRMAARVTGETKKRPLERHECDCESCQWVGSEEDVFLAATAALDVVRGL</sequence>
<dbReference type="AlphaFoldDB" id="A0A9D5HG74"/>
<evidence type="ECO:0000313" key="1">
    <source>
        <dbReference type="EMBL" id="KAJ0975062.1"/>
    </source>
</evidence>
<dbReference type="EMBL" id="JAGGNH010000004">
    <property type="protein sequence ID" value="KAJ0975062.1"/>
    <property type="molecule type" value="Genomic_DNA"/>
</dbReference>
<accession>A0A9D5HG74</accession>
<keyword evidence="2" id="KW-1185">Reference proteome</keyword>
<dbReference type="PANTHER" id="PTHR35503:SF2">
    <property type="entry name" value="OS04G0455700 PROTEIN"/>
    <property type="match status" value="1"/>
</dbReference>
<protein>
    <submittedName>
        <fullName evidence="1">Uncharacterized protein</fullName>
    </submittedName>
</protein>
<name>A0A9D5HG74_9LILI</name>
<dbReference type="PANTHER" id="PTHR35503">
    <property type="entry name" value="OSJNBA0006M15.15 PROTEIN"/>
    <property type="match status" value="1"/>
</dbReference>
<reference evidence="1" key="2">
    <citation type="journal article" date="2022" name="Hortic Res">
        <title>The genome of Dioscorea zingiberensis sheds light on the biosynthesis, origin and evolution of the medicinally important diosgenin saponins.</title>
        <authorList>
            <person name="Li Y."/>
            <person name="Tan C."/>
            <person name="Li Z."/>
            <person name="Guo J."/>
            <person name="Li S."/>
            <person name="Chen X."/>
            <person name="Wang C."/>
            <person name="Dai X."/>
            <person name="Yang H."/>
            <person name="Song W."/>
            <person name="Hou L."/>
            <person name="Xu J."/>
            <person name="Tong Z."/>
            <person name="Xu A."/>
            <person name="Yuan X."/>
            <person name="Wang W."/>
            <person name="Yang Q."/>
            <person name="Chen L."/>
            <person name="Sun Z."/>
            <person name="Wang K."/>
            <person name="Pan B."/>
            <person name="Chen J."/>
            <person name="Bao Y."/>
            <person name="Liu F."/>
            <person name="Qi X."/>
            <person name="Gang D.R."/>
            <person name="Wen J."/>
            <person name="Li J."/>
        </authorList>
    </citation>
    <scope>NUCLEOTIDE SEQUENCE</scope>
    <source>
        <strain evidence="1">Dzin_1.0</strain>
    </source>
</reference>